<dbReference type="AlphaFoldDB" id="A0A2X0IVS5"/>
<evidence type="ECO:0000313" key="2">
    <source>
        <dbReference type="Proteomes" id="UP000248889"/>
    </source>
</evidence>
<comment type="caution">
    <text evidence="1">The sequence shown here is derived from an EMBL/GenBank/DDBJ whole genome shotgun (WGS) entry which is preliminary data.</text>
</comment>
<accession>A0A2X0IVS5</accession>
<protein>
    <submittedName>
        <fullName evidence="1">Uncharacterized protein</fullName>
    </submittedName>
</protein>
<dbReference type="EMBL" id="QKYN01000139">
    <property type="protein sequence ID" value="RAG81756.1"/>
    <property type="molecule type" value="Genomic_DNA"/>
</dbReference>
<sequence length="103" mass="10952">MVRAAAWAVEVAGSGDVAVGDVEAQALSESTADTASAGSARVRTDMRRVTFVVSRLERLGMYTACYRQVVSHCCWRSLTPSPHYGCCPSGREEEGARPADAVS</sequence>
<name>A0A2X0IVS5_9ACTN</name>
<organism evidence="1 2">
    <name type="scientific">Streptacidiphilus pinicola</name>
    <dbReference type="NCBI Taxonomy" id="2219663"/>
    <lineage>
        <taxon>Bacteria</taxon>
        <taxon>Bacillati</taxon>
        <taxon>Actinomycetota</taxon>
        <taxon>Actinomycetes</taxon>
        <taxon>Kitasatosporales</taxon>
        <taxon>Streptomycetaceae</taxon>
        <taxon>Streptacidiphilus</taxon>
    </lineage>
</organism>
<keyword evidence="2" id="KW-1185">Reference proteome</keyword>
<reference evidence="1 2" key="1">
    <citation type="submission" date="2018-06" db="EMBL/GenBank/DDBJ databases">
        <title>Streptacidiphilus pinicola sp. nov., isolated from pine grove soil.</title>
        <authorList>
            <person name="Roh S.G."/>
            <person name="Park S."/>
            <person name="Kim M.-K."/>
            <person name="Yun B.-R."/>
            <person name="Park J."/>
            <person name="Kim M.J."/>
            <person name="Kim Y.S."/>
            <person name="Kim S.B."/>
        </authorList>
    </citation>
    <scope>NUCLEOTIDE SEQUENCE [LARGE SCALE GENOMIC DNA]</scope>
    <source>
        <strain evidence="1 2">MMS16-CNU450</strain>
    </source>
</reference>
<gene>
    <name evidence="1" type="ORF">DN069_31135</name>
</gene>
<proteinExistence type="predicted"/>
<dbReference type="Proteomes" id="UP000248889">
    <property type="component" value="Unassembled WGS sequence"/>
</dbReference>
<evidence type="ECO:0000313" key="1">
    <source>
        <dbReference type="EMBL" id="RAG81756.1"/>
    </source>
</evidence>